<dbReference type="RefSeq" id="WP_306682016.1">
    <property type="nucleotide sequence ID" value="NZ_CP132914.1"/>
</dbReference>
<protein>
    <submittedName>
        <fullName evidence="1">Uncharacterized protein</fullName>
    </submittedName>
</protein>
<accession>A0AA50Q3V4</accession>
<dbReference type="AlphaFoldDB" id="A0AA50Q3V4"/>
<name>A0AA50Q3V4_9GAMM</name>
<dbReference type="KEGG" id="sog:RA178_12230"/>
<organism evidence="1">
    <name type="scientific">Shewanella oncorhynchi</name>
    <dbReference type="NCBI Taxonomy" id="2726434"/>
    <lineage>
        <taxon>Bacteria</taxon>
        <taxon>Pseudomonadati</taxon>
        <taxon>Pseudomonadota</taxon>
        <taxon>Gammaproteobacteria</taxon>
        <taxon>Alteromonadales</taxon>
        <taxon>Shewanellaceae</taxon>
        <taxon>Shewanella</taxon>
    </lineage>
</organism>
<proteinExistence type="predicted"/>
<evidence type="ECO:0000313" key="1">
    <source>
        <dbReference type="EMBL" id="WMB71212.1"/>
    </source>
</evidence>
<dbReference type="GeneID" id="301339963"/>
<sequence>MAQMILKYQDKHELILHPAARNAFDVMQSFPGLCNRHALPASIRSEFASQTICCLEHTDSRVKSNKVKHRVRTFQFYSPIWAASFWDNGRPPEGTLLIYEANIQDQLTPEIIEKKAWLSLLQLLCLSINSKNVAFFIDAWRHGLPEQFSRELFERNTLPDQLFCDLLSISRGTLVQQRQRQSPKCPTSDSVDIVSELTMPWEPK</sequence>
<dbReference type="EMBL" id="CP132914">
    <property type="protein sequence ID" value="WMB71212.1"/>
    <property type="molecule type" value="Genomic_DNA"/>
</dbReference>
<reference evidence="1" key="1">
    <citation type="submission" date="2023-08" db="EMBL/GenBank/DDBJ databases">
        <title>Complete genome sequence of Shewanella oncorhynchi Z-P2, a siderophore putrebactin-producing bacterium.</title>
        <authorList>
            <person name="Zhang Y."/>
        </authorList>
    </citation>
    <scope>NUCLEOTIDE SEQUENCE</scope>
    <source>
        <strain evidence="1">Z-P2</strain>
    </source>
</reference>
<dbReference type="Proteomes" id="UP001236800">
    <property type="component" value="Chromosome"/>
</dbReference>
<gene>
    <name evidence="1" type="ORF">RA178_12230</name>
</gene>